<gene>
    <name evidence="1" type="ORF">BUZ01_13725</name>
</gene>
<sequence length="69" mass="7035">MKKEDYKGIGLVDEKELKKMAGAGEVTPRTTIPCGAAVITAGGVIGGGVKYTLQDSANSCPTGQCTSKC</sequence>
<evidence type="ECO:0000313" key="2">
    <source>
        <dbReference type="Proteomes" id="UP000283576"/>
    </source>
</evidence>
<evidence type="ECO:0000313" key="1">
    <source>
        <dbReference type="EMBL" id="RIL41015.1"/>
    </source>
</evidence>
<dbReference type="RefSeq" id="WP_119624632.1">
    <property type="nucleotide sequence ID" value="NZ_QXRZ01000018.1"/>
</dbReference>
<dbReference type="EMBL" id="QXRZ01000018">
    <property type="protein sequence ID" value="RIL41015.1"/>
    <property type="molecule type" value="Genomic_DNA"/>
</dbReference>
<comment type="caution">
    <text evidence="1">The sequence shown here is derived from an EMBL/GenBank/DDBJ whole genome shotgun (WGS) entry which is preliminary data.</text>
</comment>
<protein>
    <submittedName>
        <fullName evidence="1">Lantibiotic cytolysin</fullName>
    </submittedName>
</protein>
<dbReference type="AlphaFoldDB" id="A0A418HK84"/>
<dbReference type="NCBIfam" id="NF038161">
    <property type="entry name" value="lant_II_LchA2"/>
    <property type="match status" value="1"/>
</dbReference>
<organism evidence="1 2">
    <name type="scientific">Staphylococcus gallinarum</name>
    <dbReference type="NCBI Taxonomy" id="1293"/>
    <lineage>
        <taxon>Bacteria</taxon>
        <taxon>Bacillati</taxon>
        <taxon>Bacillota</taxon>
        <taxon>Bacilli</taxon>
        <taxon>Bacillales</taxon>
        <taxon>Staphylococcaceae</taxon>
        <taxon>Staphylococcus</taxon>
    </lineage>
</organism>
<reference evidence="1 2" key="1">
    <citation type="journal article" date="2016" name="Front. Microbiol.">
        <title>Comprehensive Phylogenetic Analysis of Bovine Non-aureus Staphylococci Species Based on Whole-Genome Sequencing.</title>
        <authorList>
            <person name="Naushad S."/>
            <person name="Barkema H.W."/>
            <person name="Luby C."/>
            <person name="Condas L.A."/>
            <person name="Nobrega D.B."/>
            <person name="Carson D.A."/>
            <person name="De Buck J."/>
        </authorList>
    </citation>
    <scope>NUCLEOTIDE SEQUENCE [LARGE SCALE GENOMIC DNA]</scope>
    <source>
        <strain evidence="1 2">SNUC 1388</strain>
    </source>
</reference>
<proteinExistence type="predicted"/>
<name>A0A418HK84_STAGA</name>
<accession>A0A418HK84</accession>
<dbReference type="Proteomes" id="UP000283576">
    <property type="component" value="Unassembled WGS sequence"/>
</dbReference>